<keyword evidence="2" id="KW-0663">Pyridoxal phosphate</keyword>
<evidence type="ECO:0000256" key="3">
    <source>
        <dbReference type="ARBA" id="ARBA00023015"/>
    </source>
</evidence>
<keyword evidence="4" id="KW-0238">DNA-binding</keyword>
<dbReference type="Pfam" id="PF00155">
    <property type="entry name" value="Aminotran_1_2"/>
    <property type="match status" value="1"/>
</dbReference>
<dbReference type="SUPFAM" id="SSF46785">
    <property type="entry name" value="Winged helix' DNA-binding domain"/>
    <property type="match status" value="1"/>
</dbReference>
<evidence type="ECO:0000256" key="2">
    <source>
        <dbReference type="ARBA" id="ARBA00022898"/>
    </source>
</evidence>
<dbReference type="InterPro" id="IPR000524">
    <property type="entry name" value="Tscrpt_reg_HTH_GntR"/>
</dbReference>
<dbReference type="Gene3D" id="1.10.10.10">
    <property type="entry name" value="Winged helix-like DNA-binding domain superfamily/Winged helix DNA-binding domain"/>
    <property type="match status" value="1"/>
</dbReference>
<dbReference type="PROSITE" id="PS50949">
    <property type="entry name" value="HTH_GNTR"/>
    <property type="match status" value="1"/>
</dbReference>
<dbReference type="InterPro" id="IPR015421">
    <property type="entry name" value="PyrdxlP-dep_Trfase_major"/>
</dbReference>
<proteinExistence type="inferred from homology"/>
<dbReference type="CDD" id="cd07377">
    <property type="entry name" value="WHTH_GntR"/>
    <property type="match status" value="1"/>
</dbReference>
<sequence>MPRKILPPLDWQIGEDEPKAEGLKKRLLSFIGKGMLPEGTRLPSVRQMTASSGVSKNTVERVYAELKDEGVIAVRPGSGFWVAERLPVICPPEIGAIAAEDYHVNMPITSAAKEAADALPFFRRHTSWPLSCRCSVMDIFPEKRWGAINAQIARSPWLYTNYSDPKGYFPLREMICRNLFKYRSISAKPENVVITNGTINTIGLVIDLVLEAGQRIALESPANNLISSLIRYHGKKIQWLKSDSEGVIPEAGNISALLVTPSIQVPAGFRMSLARREEVLSVCRKKGVWLLENDFDTEFGLLNDPLPAIRSLPGAEDCTIYSGTFSSIIFPGIRIGYAVVPETLADALAGSRFLNDRFSSESRQAALAEFIRSGEYETHVRKVATVFNQRREFLMNLLKEKADRWGHVSSNAIGSHITFSLDDCISDKAIAAKAFERKHEFIACSSFDGDYQINGLMLGFGAFPTPTIAESVELLISILKDSVRA</sequence>
<evidence type="ECO:0000256" key="1">
    <source>
        <dbReference type="ARBA" id="ARBA00005384"/>
    </source>
</evidence>
<keyword evidence="8" id="KW-1185">Reference proteome</keyword>
<gene>
    <name evidence="7" type="ORF">MESMUL_17340</name>
</gene>
<dbReference type="Proteomes" id="UP000266091">
    <property type="component" value="Unassembled WGS sequence"/>
</dbReference>
<dbReference type="InterPro" id="IPR015424">
    <property type="entry name" value="PyrdxlP-dep_Trfase"/>
</dbReference>
<dbReference type="InterPro" id="IPR036390">
    <property type="entry name" value="WH_DNA-bd_sf"/>
</dbReference>
<dbReference type="GO" id="GO:0003677">
    <property type="term" value="F:DNA binding"/>
    <property type="evidence" value="ECO:0007669"/>
    <property type="project" value="UniProtKB-KW"/>
</dbReference>
<dbReference type="EMBL" id="BGZJ01000002">
    <property type="protein sequence ID" value="GBO94380.1"/>
    <property type="molecule type" value="Genomic_DNA"/>
</dbReference>
<comment type="caution">
    <text evidence="7">The sequence shown here is derived from an EMBL/GenBank/DDBJ whole genome shotgun (WGS) entry which is preliminary data.</text>
</comment>
<evidence type="ECO:0000259" key="6">
    <source>
        <dbReference type="PROSITE" id="PS50949"/>
    </source>
</evidence>
<comment type="similarity">
    <text evidence="1">In the C-terminal section; belongs to the class-I pyridoxal-phosphate-dependent aminotransferase family.</text>
</comment>
<dbReference type="Pfam" id="PF00392">
    <property type="entry name" value="GntR"/>
    <property type="match status" value="1"/>
</dbReference>
<dbReference type="InterPro" id="IPR036388">
    <property type="entry name" value="WH-like_DNA-bd_sf"/>
</dbReference>
<dbReference type="CDD" id="cd00609">
    <property type="entry name" value="AAT_like"/>
    <property type="match status" value="1"/>
</dbReference>
<dbReference type="PANTHER" id="PTHR46577:SF1">
    <property type="entry name" value="HTH-TYPE TRANSCRIPTIONAL REGULATORY PROTEIN GABR"/>
    <property type="match status" value="1"/>
</dbReference>
<organism evidence="7 8">
    <name type="scientific">Mesosutterella multiformis</name>
    <dbReference type="NCBI Taxonomy" id="2259133"/>
    <lineage>
        <taxon>Bacteria</taxon>
        <taxon>Pseudomonadati</taxon>
        <taxon>Pseudomonadota</taxon>
        <taxon>Betaproteobacteria</taxon>
        <taxon>Burkholderiales</taxon>
        <taxon>Sutterellaceae</taxon>
        <taxon>Mesosutterella</taxon>
    </lineage>
</organism>
<dbReference type="SMART" id="SM00345">
    <property type="entry name" value="HTH_GNTR"/>
    <property type="match status" value="1"/>
</dbReference>
<accession>A0A401LJ04</accession>
<evidence type="ECO:0000256" key="5">
    <source>
        <dbReference type="ARBA" id="ARBA00023163"/>
    </source>
</evidence>
<dbReference type="AlphaFoldDB" id="A0A388SG12"/>
<dbReference type="InterPro" id="IPR004839">
    <property type="entry name" value="Aminotransferase_I/II_large"/>
</dbReference>
<evidence type="ECO:0000313" key="7">
    <source>
        <dbReference type="EMBL" id="GBO94380.1"/>
    </source>
</evidence>
<dbReference type="SUPFAM" id="SSF53383">
    <property type="entry name" value="PLP-dependent transferases"/>
    <property type="match status" value="1"/>
</dbReference>
<dbReference type="GO" id="GO:0030170">
    <property type="term" value="F:pyridoxal phosphate binding"/>
    <property type="evidence" value="ECO:0007669"/>
    <property type="project" value="InterPro"/>
</dbReference>
<dbReference type="Gene3D" id="3.40.640.10">
    <property type="entry name" value="Type I PLP-dependent aspartate aminotransferase-like (Major domain)"/>
    <property type="match status" value="1"/>
</dbReference>
<dbReference type="GO" id="GO:0003700">
    <property type="term" value="F:DNA-binding transcription factor activity"/>
    <property type="evidence" value="ECO:0007669"/>
    <property type="project" value="InterPro"/>
</dbReference>
<reference evidence="7 8" key="1">
    <citation type="journal article" date="2018" name="Int. J. Syst. Evol. Microbiol.">
        <title>Mesosutterella multiformis gen. nov., sp. nov., a member of the family Sutterellaceae and Sutterella megalosphaeroides sp. nov., isolated from human faeces.</title>
        <authorList>
            <person name="Sakamoto M."/>
            <person name="Ikeyama N."/>
            <person name="Kunihiro T."/>
            <person name="Iino T."/>
            <person name="Yuki M."/>
            <person name="Ohkuma M."/>
        </authorList>
    </citation>
    <scope>NUCLEOTIDE SEQUENCE [LARGE SCALE GENOMIC DNA]</scope>
    <source>
        <strain evidence="7 8">4NBBH2</strain>
    </source>
</reference>
<dbReference type="InterPro" id="IPR051446">
    <property type="entry name" value="HTH_trans_reg/aminotransferase"/>
</dbReference>
<feature type="domain" description="HTH gntR-type" evidence="6">
    <location>
        <begin position="17"/>
        <end position="85"/>
    </location>
</feature>
<keyword evidence="3" id="KW-0805">Transcription regulation</keyword>
<keyword evidence="5" id="KW-0804">Transcription</keyword>
<evidence type="ECO:0000313" key="8">
    <source>
        <dbReference type="Proteomes" id="UP000266091"/>
    </source>
</evidence>
<dbReference type="RefSeq" id="WP_160117806.1">
    <property type="nucleotide sequence ID" value="NZ_BGZJ01000002.1"/>
</dbReference>
<evidence type="ECO:0000256" key="4">
    <source>
        <dbReference type="ARBA" id="ARBA00023125"/>
    </source>
</evidence>
<dbReference type="PANTHER" id="PTHR46577">
    <property type="entry name" value="HTH-TYPE TRANSCRIPTIONAL REGULATORY PROTEIN GABR"/>
    <property type="match status" value="1"/>
</dbReference>
<name>A0A388SG12_9BURK</name>
<accession>A0A388SG12</accession>
<protein>
    <submittedName>
        <fullName evidence="7">GntR family transcriptional regulator</fullName>
    </submittedName>
</protein>